<dbReference type="Pfam" id="PF04393">
    <property type="entry name" value="DUF535"/>
    <property type="match status" value="1"/>
</dbReference>
<dbReference type="PANTHER" id="PTHR38785">
    <property type="entry name" value="HOMOLOG OF VIRK"/>
    <property type="match status" value="1"/>
</dbReference>
<dbReference type="EMBL" id="JACHGI010000011">
    <property type="protein sequence ID" value="MBB6468706.1"/>
    <property type="molecule type" value="Genomic_DNA"/>
</dbReference>
<evidence type="ECO:0008006" key="3">
    <source>
        <dbReference type="Google" id="ProtNLM"/>
    </source>
</evidence>
<reference evidence="1 2" key="1">
    <citation type="submission" date="2020-08" db="EMBL/GenBank/DDBJ databases">
        <title>Genomic Encyclopedia of Type Strains, Phase IV (KMG-IV): sequencing the most valuable type-strain genomes for metagenomic binning, comparative biology and taxonomic classification.</title>
        <authorList>
            <person name="Goeker M."/>
        </authorList>
    </citation>
    <scope>NUCLEOTIDE SEQUENCE [LARGE SCALE GENOMIC DNA]</scope>
    <source>
        <strain evidence="1 2">DSM 17454</strain>
    </source>
</reference>
<accession>A0A8E1WGY3</accession>
<dbReference type="PANTHER" id="PTHR38785:SF1">
    <property type="entry name" value="HOMOLOG OF VIRK"/>
    <property type="match status" value="1"/>
</dbReference>
<evidence type="ECO:0000313" key="1">
    <source>
        <dbReference type="EMBL" id="MBB6468706.1"/>
    </source>
</evidence>
<dbReference type="Proteomes" id="UP000532373">
    <property type="component" value="Unassembled WGS sequence"/>
</dbReference>
<dbReference type="RefSeq" id="WP_184771453.1">
    <property type="nucleotide sequence ID" value="NZ_JACHGI010000011.1"/>
</dbReference>
<dbReference type="InterPro" id="IPR007488">
    <property type="entry name" value="DUF535"/>
</dbReference>
<comment type="caution">
    <text evidence="1">The sequence shown here is derived from an EMBL/GenBank/DDBJ whole genome shotgun (WGS) entry which is preliminary data.</text>
</comment>
<protein>
    <recommendedName>
        <fullName evidence="3">VirK protein</fullName>
    </recommendedName>
</protein>
<gene>
    <name evidence="1" type="ORF">HNQ96_004590</name>
</gene>
<sequence>MRHEWKPELDQRSLLPLQPSPARATRHRSVFLQMLSLGARISLKRSAVFCLRFACRPVSTFGWISFLDDFSRRQAIGRPHDDLLRKSLDVFFITGIPSPARLGLMTEHFRIAAELLRHDDLAALWRGERLDMGTVSGRHEDYDMQMLLADHCGCRHEGVFAIKLSRASDDYTLWTASVVFVRGEDGSPSLAIGGMQGPKGADAKRAIISATRCLGGLRPKDAMLLALHGLVSSANPAHILAVSNAAHVINQRRRKRRRLMQADLDGYWTERGGKPVEPFGFQMPAPSAPQIDSPNRREQSKRAFWDIGAGFCRLSNLRALAKASLNKA</sequence>
<organism evidence="1 2">
    <name type="scientific">Aminobacter carboxidus</name>
    <dbReference type="NCBI Taxonomy" id="376165"/>
    <lineage>
        <taxon>Bacteria</taxon>
        <taxon>Pseudomonadati</taxon>
        <taxon>Pseudomonadota</taxon>
        <taxon>Alphaproteobacteria</taxon>
        <taxon>Hyphomicrobiales</taxon>
        <taxon>Phyllobacteriaceae</taxon>
        <taxon>Aminobacter</taxon>
    </lineage>
</organism>
<dbReference type="GO" id="GO:0006974">
    <property type="term" value="P:DNA damage response"/>
    <property type="evidence" value="ECO:0007669"/>
    <property type="project" value="TreeGrafter"/>
</dbReference>
<evidence type="ECO:0000313" key="2">
    <source>
        <dbReference type="Proteomes" id="UP000532373"/>
    </source>
</evidence>
<proteinExistence type="predicted"/>
<dbReference type="AlphaFoldDB" id="A0A8E1WGY3"/>
<name>A0A8E1WGY3_9HYPH</name>